<keyword evidence="1" id="KW-0472">Membrane</keyword>
<protein>
    <submittedName>
        <fullName evidence="2">Uncharacterized protein</fullName>
    </submittedName>
</protein>
<accession>A0ABN0UDS6</accession>
<evidence type="ECO:0000256" key="1">
    <source>
        <dbReference type="SAM" id="Phobius"/>
    </source>
</evidence>
<feature type="transmembrane region" description="Helical" evidence="1">
    <location>
        <begin position="141"/>
        <end position="162"/>
    </location>
</feature>
<keyword evidence="1" id="KW-1133">Transmembrane helix</keyword>
<comment type="caution">
    <text evidence="2">The sequence shown here is derived from an EMBL/GenBank/DDBJ whole genome shotgun (WGS) entry which is preliminary data.</text>
</comment>
<keyword evidence="3" id="KW-1185">Reference proteome</keyword>
<organism evidence="2 3">
    <name type="scientific">Cryptosporangium japonicum</name>
    <dbReference type="NCBI Taxonomy" id="80872"/>
    <lineage>
        <taxon>Bacteria</taxon>
        <taxon>Bacillati</taxon>
        <taxon>Actinomycetota</taxon>
        <taxon>Actinomycetes</taxon>
        <taxon>Cryptosporangiales</taxon>
        <taxon>Cryptosporangiaceae</taxon>
        <taxon>Cryptosporangium</taxon>
    </lineage>
</organism>
<dbReference type="Proteomes" id="UP001500967">
    <property type="component" value="Unassembled WGS sequence"/>
</dbReference>
<dbReference type="RefSeq" id="WP_344649944.1">
    <property type="nucleotide sequence ID" value="NZ_BAAAGX010000014.1"/>
</dbReference>
<keyword evidence="1" id="KW-0812">Transmembrane</keyword>
<evidence type="ECO:0000313" key="3">
    <source>
        <dbReference type="Proteomes" id="UP001500967"/>
    </source>
</evidence>
<dbReference type="EMBL" id="BAAAGX010000014">
    <property type="protein sequence ID" value="GAA0247184.1"/>
    <property type="molecule type" value="Genomic_DNA"/>
</dbReference>
<name>A0ABN0UDS6_9ACTN</name>
<sequence length="171" mass="18746">MTVETEKSRFAVTIALVSVAAGLVGGLIYYLHRSPVRQAQVAGTDAWLPHLILTGVLLAGLGVIARRRRWDLLTAPLRRRATARLAATFRRGRSRPAHWPRLLVVALLAVVQAWLLFRAAFQVFAGLDPNFPVNAWGGPSYLGAMFCHYVDIALLEAVAAGLQYRLLSHPA</sequence>
<evidence type="ECO:0000313" key="2">
    <source>
        <dbReference type="EMBL" id="GAA0247184.1"/>
    </source>
</evidence>
<feature type="transmembrane region" description="Helical" evidence="1">
    <location>
        <begin position="47"/>
        <end position="65"/>
    </location>
</feature>
<feature type="transmembrane region" description="Helical" evidence="1">
    <location>
        <begin position="99"/>
        <end position="121"/>
    </location>
</feature>
<gene>
    <name evidence="2" type="ORF">GCM10009539_35620</name>
</gene>
<reference evidence="2 3" key="1">
    <citation type="journal article" date="2019" name="Int. J. Syst. Evol. Microbiol.">
        <title>The Global Catalogue of Microorganisms (GCM) 10K type strain sequencing project: providing services to taxonomists for standard genome sequencing and annotation.</title>
        <authorList>
            <consortium name="The Broad Institute Genomics Platform"/>
            <consortium name="The Broad Institute Genome Sequencing Center for Infectious Disease"/>
            <person name="Wu L."/>
            <person name="Ma J."/>
        </authorList>
    </citation>
    <scope>NUCLEOTIDE SEQUENCE [LARGE SCALE GENOMIC DNA]</scope>
    <source>
        <strain evidence="2 3">JCM 10425</strain>
    </source>
</reference>
<feature type="transmembrane region" description="Helical" evidence="1">
    <location>
        <begin position="12"/>
        <end position="32"/>
    </location>
</feature>
<proteinExistence type="predicted"/>